<dbReference type="NCBIfam" id="TIGR00152">
    <property type="entry name" value="dephospho-CoA kinase"/>
    <property type="match status" value="1"/>
</dbReference>
<dbReference type="AlphaFoldDB" id="A0A1Q2D3I9"/>
<evidence type="ECO:0000256" key="7">
    <source>
        <dbReference type="ARBA" id="ARBA00022993"/>
    </source>
</evidence>
<dbReference type="GO" id="GO:0005737">
    <property type="term" value="C:cytoplasm"/>
    <property type="evidence" value="ECO:0007669"/>
    <property type="project" value="UniProtKB-SubCell"/>
</dbReference>
<evidence type="ECO:0000256" key="4">
    <source>
        <dbReference type="ARBA" id="ARBA00022741"/>
    </source>
</evidence>
<comment type="catalytic activity">
    <reaction evidence="8">
        <text>3'-dephospho-CoA + ATP = ADP + CoA + H(+)</text>
        <dbReference type="Rhea" id="RHEA:18245"/>
        <dbReference type="ChEBI" id="CHEBI:15378"/>
        <dbReference type="ChEBI" id="CHEBI:30616"/>
        <dbReference type="ChEBI" id="CHEBI:57287"/>
        <dbReference type="ChEBI" id="CHEBI:57328"/>
        <dbReference type="ChEBI" id="CHEBI:456216"/>
        <dbReference type="EC" id="2.7.1.24"/>
    </reaction>
</comment>
<evidence type="ECO:0000256" key="6">
    <source>
        <dbReference type="ARBA" id="ARBA00022840"/>
    </source>
</evidence>
<evidence type="ECO:0000256" key="2">
    <source>
        <dbReference type="ARBA" id="ARBA00022490"/>
    </source>
</evidence>
<keyword evidence="5 8" id="KW-0418">Kinase</keyword>
<evidence type="ECO:0000256" key="9">
    <source>
        <dbReference type="NCBIfam" id="TIGR00152"/>
    </source>
</evidence>
<dbReference type="STRING" id="633807.BW732_00765"/>
<dbReference type="Pfam" id="PF01121">
    <property type="entry name" value="CoaE"/>
    <property type="match status" value="1"/>
</dbReference>
<proteinExistence type="inferred from homology"/>
<dbReference type="CDD" id="cd02022">
    <property type="entry name" value="DPCK"/>
    <property type="match status" value="1"/>
</dbReference>
<dbReference type="UniPathway" id="UPA00241">
    <property type="reaction ID" value="UER00356"/>
</dbReference>
<evidence type="ECO:0000256" key="1">
    <source>
        <dbReference type="ARBA" id="ARBA00009018"/>
    </source>
</evidence>
<keyword evidence="11" id="KW-1185">Reference proteome</keyword>
<protein>
    <recommendedName>
        <fullName evidence="8 9">Dephospho-CoA kinase</fullName>
        <ecNumber evidence="8 9">2.7.1.24</ecNumber>
    </recommendedName>
    <alternativeName>
        <fullName evidence="8">Dephosphocoenzyme A kinase</fullName>
    </alternativeName>
</protein>
<dbReference type="EC" id="2.7.1.24" evidence="8 9"/>
<gene>
    <name evidence="8" type="primary">coaE</name>
    <name evidence="10" type="ORF">BW732_00765</name>
</gene>
<dbReference type="FunFam" id="3.40.50.300:FF:000991">
    <property type="entry name" value="Dephospho-CoA kinase"/>
    <property type="match status" value="1"/>
</dbReference>
<keyword evidence="6 8" id="KW-0067">ATP-binding</keyword>
<dbReference type="GO" id="GO:0015937">
    <property type="term" value="P:coenzyme A biosynthetic process"/>
    <property type="evidence" value="ECO:0007669"/>
    <property type="project" value="UniProtKB-UniRule"/>
</dbReference>
<dbReference type="InterPro" id="IPR027417">
    <property type="entry name" value="P-loop_NTPase"/>
</dbReference>
<dbReference type="Gene3D" id="3.40.50.300">
    <property type="entry name" value="P-loop containing nucleotide triphosphate hydrolases"/>
    <property type="match status" value="1"/>
</dbReference>
<dbReference type="KEGG" id="vpi:BW732_00765"/>
<dbReference type="EMBL" id="CP019609">
    <property type="protein sequence ID" value="AQP52898.1"/>
    <property type="molecule type" value="Genomic_DNA"/>
</dbReference>
<dbReference type="Proteomes" id="UP000188246">
    <property type="component" value="Chromosome"/>
</dbReference>
<comment type="similarity">
    <text evidence="1 8">Belongs to the CoaE family.</text>
</comment>
<evidence type="ECO:0000313" key="10">
    <source>
        <dbReference type="EMBL" id="AQP52898.1"/>
    </source>
</evidence>
<evidence type="ECO:0000313" key="11">
    <source>
        <dbReference type="Proteomes" id="UP000188246"/>
    </source>
</evidence>
<dbReference type="SUPFAM" id="SSF52540">
    <property type="entry name" value="P-loop containing nucleoside triphosphate hydrolases"/>
    <property type="match status" value="1"/>
</dbReference>
<feature type="binding site" evidence="8">
    <location>
        <begin position="12"/>
        <end position="17"/>
    </location>
    <ligand>
        <name>ATP</name>
        <dbReference type="ChEBI" id="CHEBI:30616"/>
    </ligand>
</feature>
<dbReference type="PANTHER" id="PTHR10695">
    <property type="entry name" value="DEPHOSPHO-COA KINASE-RELATED"/>
    <property type="match status" value="1"/>
</dbReference>
<keyword evidence="2 8" id="KW-0963">Cytoplasm</keyword>
<dbReference type="GO" id="GO:0005524">
    <property type="term" value="F:ATP binding"/>
    <property type="evidence" value="ECO:0007669"/>
    <property type="project" value="UniProtKB-UniRule"/>
</dbReference>
<name>A0A1Q2D3I9_9ENTE</name>
<keyword evidence="4 8" id="KW-0547">Nucleotide-binding</keyword>
<accession>A0A1Q2D3I9</accession>
<comment type="function">
    <text evidence="8">Catalyzes the phosphorylation of the 3'-hydroxyl group of dephosphocoenzyme A to form coenzyme A.</text>
</comment>
<dbReference type="PANTHER" id="PTHR10695:SF46">
    <property type="entry name" value="BIFUNCTIONAL COENZYME A SYNTHASE-RELATED"/>
    <property type="match status" value="1"/>
</dbReference>
<organism evidence="10 11">
    <name type="scientific">Vagococcus penaei</name>
    <dbReference type="NCBI Taxonomy" id="633807"/>
    <lineage>
        <taxon>Bacteria</taxon>
        <taxon>Bacillati</taxon>
        <taxon>Bacillota</taxon>
        <taxon>Bacilli</taxon>
        <taxon>Lactobacillales</taxon>
        <taxon>Enterococcaceae</taxon>
        <taxon>Vagococcus</taxon>
    </lineage>
</organism>
<dbReference type="InterPro" id="IPR001977">
    <property type="entry name" value="Depp_CoAkinase"/>
</dbReference>
<evidence type="ECO:0000256" key="8">
    <source>
        <dbReference type="HAMAP-Rule" id="MF_00376"/>
    </source>
</evidence>
<dbReference type="GO" id="GO:0004140">
    <property type="term" value="F:dephospho-CoA kinase activity"/>
    <property type="evidence" value="ECO:0007669"/>
    <property type="project" value="UniProtKB-UniRule"/>
</dbReference>
<dbReference type="HAMAP" id="MF_00376">
    <property type="entry name" value="Dephospho_CoA_kinase"/>
    <property type="match status" value="1"/>
</dbReference>
<keyword evidence="7 8" id="KW-0173">Coenzyme A biosynthesis</keyword>
<comment type="pathway">
    <text evidence="8">Cofactor biosynthesis; coenzyme A biosynthesis; CoA from (R)-pantothenate: step 5/5.</text>
</comment>
<evidence type="ECO:0000256" key="5">
    <source>
        <dbReference type="ARBA" id="ARBA00022777"/>
    </source>
</evidence>
<dbReference type="OrthoDB" id="9812943at2"/>
<evidence type="ECO:0000256" key="3">
    <source>
        <dbReference type="ARBA" id="ARBA00022679"/>
    </source>
</evidence>
<sequence length="201" mass="22877">MTFFLGLTGSIATGKSTASRFFQMHNIPVIDADLVAREVVIPGTDGLQAIVNFFGPDILLPNGELNREQLGNIIFSDKEKKEQLNELLSQFIYKKMIEQMTELANKNEPLVVVDIPLLYEGSYDKMVDAVMVIYTSKETQLERLMQRNNLSQVDALNRIHSQWSIDKKVELADYVIDNNDTIVATNHQLLGWLEKFKETLI</sequence>
<reference evidence="10 11" key="1">
    <citation type="journal article" date="2010" name="Int. J. Syst. Evol. Microbiol.">
        <title>Vagococcus penaei sp. nov., isolated from spoilage microbiota of cooked shrimp (Penaeus vannamei).</title>
        <authorList>
            <person name="Jaffres E."/>
            <person name="Prevost H."/>
            <person name="Rossero A."/>
            <person name="Joffraud J.J."/>
            <person name="Dousset X."/>
        </authorList>
    </citation>
    <scope>NUCLEOTIDE SEQUENCE [LARGE SCALE GENOMIC DNA]</scope>
    <source>
        <strain evidence="10 11">CD276</strain>
    </source>
</reference>
<dbReference type="RefSeq" id="WP_126844301.1">
    <property type="nucleotide sequence ID" value="NZ_CP019609.1"/>
</dbReference>
<dbReference type="PROSITE" id="PS51219">
    <property type="entry name" value="DPCK"/>
    <property type="match status" value="1"/>
</dbReference>
<keyword evidence="3 8" id="KW-0808">Transferase</keyword>
<comment type="subcellular location">
    <subcellularLocation>
        <location evidence="8">Cytoplasm</location>
    </subcellularLocation>
</comment>